<dbReference type="PRINTS" id="PR00682">
    <property type="entry name" value="IPNSYNTHASE"/>
</dbReference>
<dbReference type="PANTHER" id="PTHR10209:SF590">
    <property type="entry name" value="2-OXOGLUTARATE (2OG) AND FE(II)-DEPENDENT OXYGENASE SUPERFAMILY PROTEIN"/>
    <property type="match status" value="1"/>
</dbReference>
<dbReference type="OrthoDB" id="288590at2759"/>
<evidence type="ECO:0000259" key="6">
    <source>
        <dbReference type="PROSITE" id="PS51471"/>
    </source>
</evidence>
<dbReference type="GO" id="GO:0051213">
    <property type="term" value="F:dioxygenase activity"/>
    <property type="evidence" value="ECO:0007669"/>
    <property type="project" value="UniProtKB-ARBA"/>
</dbReference>
<protein>
    <recommendedName>
        <fullName evidence="6">Fe2OG dioxygenase domain-containing protein</fullName>
    </recommendedName>
</protein>
<name>D8SHD8_SELML</name>
<comment type="similarity">
    <text evidence="1 5">Belongs to the iron/ascorbate-dependent oxidoreductase family.</text>
</comment>
<accession>D8SHD8</accession>
<dbReference type="SUPFAM" id="SSF51197">
    <property type="entry name" value="Clavaminate synthase-like"/>
    <property type="match status" value="1"/>
</dbReference>
<dbReference type="FunFam" id="2.60.120.330:FF:000006">
    <property type="entry name" value="2-oxoglutarate-Fe(II) type oxidoreductase hxnY"/>
    <property type="match status" value="1"/>
</dbReference>
<dbReference type="Proteomes" id="UP000001514">
    <property type="component" value="Unassembled WGS sequence"/>
</dbReference>
<evidence type="ECO:0000256" key="4">
    <source>
        <dbReference type="ARBA" id="ARBA00023004"/>
    </source>
</evidence>
<keyword evidence="2 5" id="KW-0479">Metal-binding</keyword>
<dbReference type="InterPro" id="IPR044861">
    <property type="entry name" value="IPNS-like_FE2OG_OXY"/>
</dbReference>
<dbReference type="Gramene" id="EFJ15986">
    <property type="protein sequence ID" value="EFJ15986"/>
    <property type="gene ID" value="SELMODRAFT_228878"/>
</dbReference>
<dbReference type="Pfam" id="PF03171">
    <property type="entry name" value="2OG-FeII_Oxy"/>
    <property type="match status" value="1"/>
</dbReference>
<evidence type="ECO:0000313" key="8">
    <source>
        <dbReference type="Proteomes" id="UP000001514"/>
    </source>
</evidence>
<dbReference type="KEGG" id="smo:SELMODRAFT_228878"/>
<dbReference type="Pfam" id="PF14226">
    <property type="entry name" value="DIOX_N"/>
    <property type="match status" value="1"/>
</dbReference>
<dbReference type="InterPro" id="IPR027443">
    <property type="entry name" value="IPNS-like_sf"/>
</dbReference>
<dbReference type="HOGENOM" id="CLU_010119_6_5_1"/>
<dbReference type="FunCoup" id="D8SHD8">
    <property type="interactions" value="131"/>
</dbReference>
<dbReference type="PROSITE" id="PS51471">
    <property type="entry name" value="FE2OG_OXY"/>
    <property type="match status" value="1"/>
</dbReference>
<evidence type="ECO:0000256" key="5">
    <source>
        <dbReference type="RuleBase" id="RU003682"/>
    </source>
</evidence>
<gene>
    <name evidence="7" type="ORF">SELMODRAFT_228878</name>
</gene>
<dbReference type="InParanoid" id="D8SHD8"/>
<dbReference type="eggNOG" id="KOG0143">
    <property type="taxonomic scope" value="Eukaryota"/>
</dbReference>
<dbReference type="OMA" id="SCAARIN"/>
<dbReference type="InterPro" id="IPR005123">
    <property type="entry name" value="Oxoglu/Fe-dep_dioxygenase_dom"/>
</dbReference>
<keyword evidence="4 5" id="KW-0408">Iron</keyword>
<keyword evidence="8" id="KW-1185">Reference proteome</keyword>
<proteinExistence type="inferred from homology"/>
<organism evidence="8">
    <name type="scientific">Selaginella moellendorffii</name>
    <name type="common">Spikemoss</name>
    <dbReference type="NCBI Taxonomy" id="88036"/>
    <lineage>
        <taxon>Eukaryota</taxon>
        <taxon>Viridiplantae</taxon>
        <taxon>Streptophyta</taxon>
        <taxon>Embryophyta</taxon>
        <taxon>Tracheophyta</taxon>
        <taxon>Lycopodiopsida</taxon>
        <taxon>Selaginellales</taxon>
        <taxon>Selaginellaceae</taxon>
        <taxon>Selaginella</taxon>
    </lineage>
</organism>
<keyword evidence="3 5" id="KW-0560">Oxidoreductase</keyword>
<dbReference type="EMBL" id="GL377620">
    <property type="protein sequence ID" value="EFJ15986.1"/>
    <property type="molecule type" value="Genomic_DNA"/>
</dbReference>
<evidence type="ECO:0000256" key="3">
    <source>
        <dbReference type="ARBA" id="ARBA00023002"/>
    </source>
</evidence>
<dbReference type="GO" id="GO:0046872">
    <property type="term" value="F:metal ion binding"/>
    <property type="evidence" value="ECO:0007669"/>
    <property type="project" value="UniProtKB-KW"/>
</dbReference>
<dbReference type="AlphaFoldDB" id="D8SHD8"/>
<sequence>MGVAGAERLECVDLSCPDVERLAQQLRKACLETGFFYVVNHGISEEFMAQVFEQSRKFFTLPLEEKMKVYQDENVRGYTPIFDEKLDPAKQRLGDAKEGYYIRREVSGSDPRAKDPLQGPNQWPSPDTLPEWKQTMEMYFDQAEKLSRKLIKLIALALELEESFFDKPGMFDHAMAAVRLLHYPAQASNPEEGFFGAGAHSDYGMLTLLASDGVPGLQICKEKDAKEQVWTNVQPLKGAFIVNLGDMLERWTNNLFRSTLHRVLNYGVERYSIAFFMGPNFDCIVECIPTCCSELNPSKFPPAKSGDHLLGRYKVTHKDYEAVANRKYT</sequence>
<dbReference type="Gene3D" id="2.60.120.330">
    <property type="entry name" value="B-lactam Antibiotic, Isopenicillin N Synthase, Chain"/>
    <property type="match status" value="1"/>
</dbReference>
<reference evidence="7 8" key="1">
    <citation type="journal article" date="2011" name="Science">
        <title>The Selaginella genome identifies genetic changes associated with the evolution of vascular plants.</title>
        <authorList>
            <person name="Banks J.A."/>
            <person name="Nishiyama T."/>
            <person name="Hasebe M."/>
            <person name="Bowman J.L."/>
            <person name="Gribskov M."/>
            <person name="dePamphilis C."/>
            <person name="Albert V.A."/>
            <person name="Aono N."/>
            <person name="Aoyama T."/>
            <person name="Ambrose B.A."/>
            <person name="Ashton N.W."/>
            <person name="Axtell M.J."/>
            <person name="Barker E."/>
            <person name="Barker M.S."/>
            <person name="Bennetzen J.L."/>
            <person name="Bonawitz N.D."/>
            <person name="Chapple C."/>
            <person name="Cheng C."/>
            <person name="Correa L.G."/>
            <person name="Dacre M."/>
            <person name="DeBarry J."/>
            <person name="Dreyer I."/>
            <person name="Elias M."/>
            <person name="Engstrom E.M."/>
            <person name="Estelle M."/>
            <person name="Feng L."/>
            <person name="Finet C."/>
            <person name="Floyd S.K."/>
            <person name="Frommer W.B."/>
            <person name="Fujita T."/>
            <person name="Gramzow L."/>
            <person name="Gutensohn M."/>
            <person name="Harholt J."/>
            <person name="Hattori M."/>
            <person name="Heyl A."/>
            <person name="Hirai T."/>
            <person name="Hiwatashi Y."/>
            <person name="Ishikawa M."/>
            <person name="Iwata M."/>
            <person name="Karol K.G."/>
            <person name="Koehler B."/>
            <person name="Kolukisaoglu U."/>
            <person name="Kubo M."/>
            <person name="Kurata T."/>
            <person name="Lalonde S."/>
            <person name="Li K."/>
            <person name="Li Y."/>
            <person name="Litt A."/>
            <person name="Lyons E."/>
            <person name="Manning G."/>
            <person name="Maruyama T."/>
            <person name="Michael T.P."/>
            <person name="Mikami K."/>
            <person name="Miyazaki S."/>
            <person name="Morinaga S."/>
            <person name="Murata T."/>
            <person name="Mueller-Roeber B."/>
            <person name="Nelson D.R."/>
            <person name="Obara M."/>
            <person name="Oguri Y."/>
            <person name="Olmstead R.G."/>
            <person name="Onodera N."/>
            <person name="Petersen B.L."/>
            <person name="Pils B."/>
            <person name="Prigge M."/>
            <person name="Rensing S.A."/>
            <person name="Riano-Pachon D.M."/>
            <person name="Roberts A.W."/>
            <person name="Sato Y."/>
            <person name="Scheller H.V."/>
            <person name="Schulz B."/>
            <person name="Schulz C."/>
            <person name="Shakirov E.V."/>
            <person name="Shibagaki N."/>
            <person name="Shinohara N."/>
            <person name="Shippen D.E."/>
            <person name="Soerensen I."/>
            <person name="Sotooka R."/>
            <person name="Sugimoto N."/>
            <person name="Sugita M."/>
            <person name="Sumikawa N."/>
            <person name="Tanurdzic M."/>
            <person name="Theissen G."/>
            <person name="Ulvskov P."/>
            <person name="Wakazuki S."/>
            <person name="Weng J.K."/>
            <person name="Willats W.W."/>
            <person name="Wipf D."/>
            <person name="Wolf P.G."/>
            <person name="Yang L."/>
            <person name="Zimmer A.D."/>
            <person name="Zhu Q."/>
            <person name="Mitros T."/>
            <person name="Hellsten U."/>
            <person name="Loque D."/>
            <person name="Otillar R."/>
            <person name="Salamov A."/>
            <person name="Schmutz J."/>
            <person name="Shapiro H."/>
            <person name="Lindquist E."/>
            <person name="Lucas S."/>
            <person name="Rokhsar D."/>
            <person name="Grigoriev I.V."/>
        </authorList>
    </citation>
    <scope>NUCLEOTIDE SEQUENCE [LARGE SCALE GENOMIC DNA]</scope>
</reference>
<evidence type="ECO:0000256" key="2">
    <source>
        <dbReference type="ARBA" id="ARBA00022723"/>
    </source>
</evidence>
<evidence type="ECO:0000313" key="7">
    <source>
        <dbReference type="EMBL" id="EFJ15986.1"/>
    </source>
</evidence>
<feature type="domain" description="Fe2OG dioxygenase" evidence="6">
    <location>
        <begin position="170"/>
        <end position="279"/>
    </location>
</feature>
<evidence type="ECO:0000256" key="1">
    <source>
        <dbReference type="ARBA" id="ARBA00008056"/>
    </source>
</evidence>
<dbReference type="InterPro" id="IPR026992">
    <property type="entry name" value="DIOX_N"/>
</dbReference>
<dbReference type="PANTHER" id="PTHR10209">
    <property type="entry name" value="OXIDOREDUCTASE, 2OG-FE II OXYGENASE FAMILY PROTEIN"/>
    <property type="match status" value="1"/>
</dbReference>